<dbReference type="AlphaFoldDB" id="A0AA89BHN4"/>
<sequence>MKWIFHYLAGSTNFGIMFDHDGARGDVSGFVDSNYAGDLDSRRSTSGYILTFCGGPICWKSVLQSTTTLSTTDGEYMALTEVAKEALWLKGLVEELGFMQHGSGNGLILDRLYCTRFTLMTTQLICSRRQSQQSSSIASAYYIFFLAEFKVECIPTFKGMQGRISEEEVFCGDIGDFEFRLKDSVNVLPVEELFSDGKLMPLHLSMIRPMERMTASSQISLPDMSKSLQITIISSSDPYLFQPKAPR</sequence>
<accession>A0AA89BHN4</accession>
<proteinExistence type="predicted"/>
<gene>
    <name evidence="1" type="ORF">RJ639_031320</name>
</gene>
<evidence type="ECO:0000313" key="2">
    <source>
        <dbReference type="Proteomes" id="UP001188597"/>
    </source>
</evidence>
<dbReference type="Proteomes" id="UP001188597">
    <property type="component" value="Unassembled WGS sequence"/>
</dbReference>
<dbReference type="CDD" id="cd09272">
    <property type="entry name" value="RNase_HI_RT_Ty1"/>
    <property type="match status" value="1"/>
</dbReference>
<dbReference type="EMBL" id="JAVXUP010000136">
    <property type="protein sequence ID" value="KAK3036842.1"/>
    <property type="molecule type" value="Genomic_DNA"/>
</dbReference>
<reference evidence="1" key="1">
    <citation type="submission" date="2022-12" db="EMBL/GenBank/DDBJ databases">
        <title>Draft genome assemblies for two species of Escallonia (Escalloniales).</title>
        <authorList>
            <person name="Chanderbali A."/>
            <person name="Dervinis C."/>
            <person name="Anghel I."/>
            <person name="Soltis D."/>
            <person name="Soltis P."/>
            <person name="Zapata F."/>
        </authorList>
    </citation>
    <scope>NUCLEOTIDE SEQUENCE</scope>
    <source>
        <strain evidence="1">UCBG64.0493</strain>
        <tissue evidence="1">Leaf</tissue>
    </source>
</reference>
<dbReference type="PANTHER" id="PTHR11439">
    <property type="entry name" value="GAG-POL-RELATED RETROTRANSPOSON"/>
    <property type="match status" value="1"/>
</dbReference>
<organism evidence="1 2">
    <name type="scientific">Escallonia herrerae</name>
    <dbReference type="NCBI Taxonomy" id="1293975"/>
    <lineage>
        <taxon>Eukaryota</taxon>
        <taxon>Viridiplantae</taxon>
        <taxon>Streptophyta</taxon>
        <taxon>Embryophyta</taxon>
        <taxon>Tracheophyta</taxon>
        <taxon>Spermatophyta</taxon>
        <taxon>Magnoliopsida</taxon>
        <taxon>eudicotyledons</taxon>
        <taxon>Gunneridae</taxon>
        <taxon>Pentapetalae</taxon>
        <taxon>asterids</taxon>
        <taxon>campanulids</taxon>
        <taxon>Escalloniales</taxon>
        <taxon>Escalloniaceae</taxon>
        <taxon>Escallonia</taxon>
    </lineage>
</organism>
<keyword evidence="2" id="KW-1185">Reference proteome</keyword>
<comment type="caution">
    <text evidence="1">The sequence shown here is derived from an EMBL/GenBank/DDBJ whole genome shotgun (WGS) entry which is preliminary data.</text>
</comment>
<evidence type="ECO:0008006" key="3">
    <source>
        <dbReference type="Google" id="ProtNLM"/>
    </source>
</evidence>
<name>A0AA89BHN4_9ASTE</name>
<protein>
    <recommendedName>
        <fullName evidence="3">Retrovirus-related Pol polyprotein from transposon TNT 1-94</fullName>
    </recommendedName>
</protein>
<evidence type="ECO:0000313" key="1">
    <source>
        <dbReference type="EMBL" id="KAK3036842.1"/>
    </source>
</evidence>